<organism evidence="2 3">
    <name type="scientific">Neptuniibacter caesariensis</name>
    <dbReference type="NCBI Taxonomy" id="207954"/>
    <lineage>
        <taxon>Bacteria</taxon>
        <taxon>Pseudomonadati</taxon>
        <taxon>Pseudomonadota</taxon>
        <taxon>Gammaproteobacteria</taxon>
        <taxon>Oceanospirillales</taxon>
        <taxon>Oceanospirillaceae</taxon>
        <taxon>Neptuniibacter</taxon>
    </lineage>
</organism>
<gene>
    <name evidence="2" type="ORF">MED92_11344</name>
</gene>
<feature type="transmembrane region" description="Helical" evidence="1">
    <location>
        <begin position="111"/>
        <end position="134"/>
    </location>
</feature>
<comment type="caution">
    <text evidence="2">The sequence shown here is derived from an EMBL/GenBank/DDBJ whole genome shotgun (WGS) entry which is preliminary data.</text>
</comment>
<feature type="transmembrane region" description="Helical" evidence="1">
    <location>
        <begin position="84"/>
        <end position="105"/>
    </location>
</feature>
<dbReference type="RefSeq" id="WP_007019880.1">
    <property type="nucleotide sequence ID" value="NZ_CH724125.1"/>
</dbReference>
<evidence type="ECO:0000313" key="3">
    <source>
        <dbReference type="Proteomes" id="UP000002171"/>
    </source>
</evidence>
<dbReference type="AlphaFoldDB" id="A0A7U8GSG9"/>
<feature type="transmembrane region" description="Helical" evidence="1">
    <location>
        <begin position="43"/>
        <end position="64"/>
    </location>
</feature>
<sequence length="143" mass="15416">MKSSIHKAAAVVATLCIVAFFTSTVISELFFDLETVARVKSLIVLPGLFILIPAIAITGATGFAMAKKTVKGVIGQKKKRMPFIGVNGVLILVPCAIFLNLWASAGQFDTTFYVVQAIEIIAGATNIFLMALNIRDGRKLTRR</sequence>
<dbReference type="OrthoDB" id="5195601at2"/>
<keyword evidence="1" id="KW-1133">Transmembrane helix</keyword>
<evidence type="ECO:0000256" key="1">
    <source>
        <dbReference type="SAM" id="Phobius"/>
    </source>
</evidence>
<protein>
    <submittedName>
        <fullName evidence="2">Uncharacterized protein</fullName>
    </submittedName>
</protein>
<keyword evidence="3" id="KW-1185">Reference proteome</keyword>
<keyword evidence="1" id="KW-0472">Membrane</keyword>
<proteinExistence type="predicted"/>
<keyword evidence="1" id="KW-0812">Transmembrane</keyword>
<dbReference type="Proteomes" id="UP000002171">
    <property type="component" value="Unassembled WGS sequence"/>
</dbReference>
<reference evidence="2 3" key="1">
    <citation type="submission" date="2006-02" db="EMBL/GenBank/DDBJ databases">
        <authorList>
            <person name="Pinhassi J."/>
            <person name="Pedros-Alio C."/>
            <person name="Ferriera S."/>
            <person name="Johnson J."/>
            <person name="Kravitz S."/>
            <person name="Halpern A."/>
            <person name="Remington K."/>
            <person name="Beeson K."/>
            <person name="Tran B."/>
            <person name="Rogers Y.-H."/>
            <person name="Friedman R."/>
            <person name="Venter J.C."/>
        </authorList>
    </citation>
    <scope>NUCLEOTIDE SEQUENCE [LARGE SCALE GENOMIC DNA]</scope>
    <source>
        <strain evidence="2 3">MED92</strain>
    </source>
</reference>
<name>A0A7U8GSG9_NEPCE</name>
<evidence type="ECO:0000313" key="2">
    <source>
        <dbReference type="EMBL" id="EAR61318.1"/>
    </source>
</evidence>
<accession>A0A7U8GSG9</accession>
<dbReference type="EMBL" id="AAOW01000009">
    <property type="protein sequence ID" value="EAR61318.1"/>
    <property type="molecule type" value="Genomic_DNA"/>
</dbReference>